<protein>
    <recommendedName>
        <fullName evidence="3">Baseplate tail tube cap</fullName>
    </recommendedName>
</protein>
<reference evidence="2" key="1">
    <citation type="submission" date="2018-05" db="EMBL/GenBank/DDBJ databases">
        <authorList>
            <person name="Lanie J.A."/>
            <person name="Ng W.-L."/>
            <person name="Kazmierczak K.M."/>
            <person name="Andrzejewski T.M."/>
            <person name="Davidsen T.M."/>
            <person name="Wayne K.J."/>
            <person name="Tettelin H."/>
            <person name="Glass J.I."/>
            <person name="Rusch D."/>
            <person name="Podicherti R."/>
            <person name="Tsui H.-C.T."/>
            <person name="Winkler M.E."/>
        </authorList>
    </citation>
    <scope>NUCLEOTIDE SEQUENCE</scope>
</reference>
<feature type="region of interest" description="Disordered" evidence="1">
    <location>
        <begin position="139"/>
        <end position="167"/>
    </location>
</feature>
<organism evidence="2">
    <name type="scientific">marine metagenome</name>
    <dbReference type="NCBI Taxonomy" id="408172"/>
    <lineage>
        <taxon>unclassified sequences</taxon>
        <taxon>metagenomes</taxon>
        <taxon>ecological metagenomes</taxon>
    </lineage>
</organism>
<sequence>MVNPIRQVVSGQLQQFGKGVIRGLLGKGRSKGRGGKSSDNSPTTNLAKISKFTTTNVAYPSAVESPDQGHWILFNINSMTSAKLRKQSSAGAASFKKINDLVNKEFKIRSPSGDPALNGQLGAGITRVDVAGRSIKDFSGQGGGATVRGAPSVKTGGMPGGGRNSSSTNLYAATNNITRLDTTIALYMPASVQASYSLEYENVPIGAMGQAIVGVFDSIVKVAQGTSIKDAGFGGALSNAEEGVKRMALSSIDAIMPGIRAQAQIKEGKILSNKMELSFNGVGRRQFSFSFVFMPKSEKEALTVEHICYLFKYHSHPRYVEDRAGRQMTIPDSFDIRYMYQDQQNHFLNKISTCFLENVSVAYGGDRFVAYRPTTGLHGAGAPPQRTTLTLQFKELEIITQERIEEGF</sequence>
<name>A0A381S6N5_9ZZZZ</name>
<dbReference type="AlphaFoldDB" id="A0A381S6N5"/>
<dbReference type="EMBL" id="UINC01002731">
    <property type="protein sequence ID" value="SUZ99720.1"/>
    <property type="molecule type" value="Genomic_DNA"/>
</dbReference>
<evidence type="ECO:0008006" key="3">
    <source>
        <dbReference type="Google" id="ProtNLM"/>
    </source>
</evidence>
<evidence type="ECO:0000313" key="2">
    <source>
        <dbReference type="EMBL" id="SUZ99720.1"/>
    </source>
</evidence>
<feature type="region of interest" description="Disordered" evidence="1">
    <location>
        <begin position="24"/>
        <end position="45"/>
    </location>
</feature>
<evidence type="ECO:0000256" key="1">
    <source>
        <dbReference type="SAM" id="MobiDB-lite"/>
    </source>
</evidence>
<accession>A0A381S6N5</accession>
<proteinExistence type="predicted"/>
<gene>
    <name evidence="2" type="ORF">METZ01_LOCUS52574</name>
</gene>